<dbReference type="STRING" id="36847.CLNEO_25330"/>
<dbReference type="InterPro" id="IPR011146">
    <property type="entry name" value="HIT-like"/>
</dbReference>
<organism evidence="5 6">
    <name type="scientific">Anaerotignum neopropionicum</name>
    <dbReference type="NCBI Taxonomy" id="36847"/>
    <lineage>
        <taxon>Bacteria</taxon>
        <taxon>Bacillati</taxon>
        <taxon>Bacillota</taxon>
        <taxon>Clostridia</taxon>
        <taxon>Lachnospirales</taxon>
        <taxon>Anaerotignaceae</taxon>
        <taxon>Anaerotignum</taxon>
    </lineage>
</organism>
<protein>
    <submittedName>
        <fullName evidence="5">HIT-like protein</fullName>
        <ecNumber evidence="5">3.-.-.-</ecNumber>
    </submittedName>
</protein>
<feature type="short sequence motif" description="Histidine triad motif" evidence="2 3">
    <location>
        <begin position="97"/>
        <end position="101"/>
    </location>
</feature>
<keyword evidence="6" id="KW-1185">Reference proteome</keyword>
<gene>
    <name evidence="5" type="ORF">CLNEO_25330</name>
</gene>
<keyword evidence="5" id="KW-0378">Hydrolase</keyword>
<dbReference type="PROSITE" id="PS51084">
    <property type="entry name" value="HIT_2"/>
    <property type="match status" value="1"/>
</dbReference>
<evidence type="ECO:0000256" key="2">
    <source>
        <dbReference type="PIRSR" id="PIRSR601310-3"/>
    </source>
</evidence>
<dbReference type="RefSeq" id="WP_066089837.1">
    <property type="nucleotide sequence ID" value="NZ_LRVM01000011.1"/>
</dbReference>
<name>A0A136WBX0_9FIRM</name>
<dbReference type="PATRIC" id="fig|36847.3.peg.2965"/>
<accession>A0A136WBX0</accession>
<evidence type="ECO:0000256" key="3">
    <source>
        <dbReference type="PROSITE-ProRule" id="PRU00464"/>
    </source>
</evidence>
<evidence type="ECO:0000313" key="5">
    <source>
        <dbReference type="EMBL" id="KXL52017.1"/>
    </source>
</evidence>
<evidence type="ECO:0000259" key="4">
    <source>
        <dbReference type="PROSITE" id="PS51084"/>
    </source>
</evidence>
<dbReference type="Gene3D" id="3.30.428.10">
    <property type="entry name" value="HIT-like"/>
    <property type="match status" value="1"/>
</dbReference>
<dbReference type="PANTHER" id="PTHR46648:SF1">
    <property type="entry name" value="ADENOSINE 5'-MONOPHOSPHORAMIDASE HNT1"/>
    <property type="match status" value="1"/>
</dbReference>
<dbReference type="Pfam" id="PF01230">
    <property type="entry name" value="HIT"/>
    <property type="match status" value="1"/>
</dbReference>
<dbReference type="GO" id="GO:0009117">
    <property type="term" value="P:nucleotide metabolic process"/>
    <property type="evidence" value="ECO:0007669"/>
    <property type="project" value="TreeGrafter"/>
</dbReference>
<sequence>MSDCIFCKIINGDIPSATIYENEEFKVILDRFPANEGHVLIVPKQHYSNIFDIEPALAGRLFVLATKIAREMKNVLGFEHLNVMQNNGTVAGQTVFHFHLHLIPRYENDGINISYTPMDLTDAQIEAMRKKLEINL</sequence>
<dbReference type="PRINTS" id="PR00332">
    <property type="entry name" value="HISTRIAD"/>
</dbReference>
<dbReference type="InterPro" id="IPR019808">
    <property type="entry name" value="Histidine_triad_CS"/>
</dbReference>
<proteinExistence type="predicted"/>
<dbReference type="CDD" id="cd01277">
    <property type="entry name" value="HINT_subgroup"/>
    <property type="match status" value="1"/>
</dbReference>
<dbReference type="InterPro" id="IPR039384">
    <property type="entry name" value="HINT"/>
</dbReference>
<feature type="domain" description="HIT" evidence="4">
    <location>
        <begin position="5"/>
        <end position="112"/>
    </location>
</feature>
<evidence type="ECO:0000256" key="1">
    <source>
        <dbReference type="PIRSR" id="PIRSR601310-1"/>
    </source>
</evidence>
<dbReference type="PANTHER" id="PTHR46648">
    <property type="entry name" value="HIT FAMILY PROTEIN 1"/>
    <property type="match status" value="1"/>
</dbReference>
<reference evidence="5 6" key="1">
    <citation type="submission" date="2016-01" db="EMBL/GenBank/DDBJ databases">
        <title>Genome sequence of Clostridium neopropionicum X4, DSM-3847.</title>
        <authorList>
            <person name="Poehlein A."/>
            <person name="Beck M.H."/>
            <person name="Bengelsdorf F.R."/>
            <person name="Daniel R."/>
            <person name="Duerre P."/>
        </authorList>
    </citation>
    <scope>NUCLEOTIDE SEQUENCE [LARGE SCALE GENOMIC DNA]</scope>
    <source>
        <strain evidence="5 6">DSM-3847</strain>
    </source>
</reference>
<dbReference type="SUPFAM" id="SSF54197">
    <property type="entry name" value="HIT-like"/>
    <property type="match status" value="1"/>
</dbReference>
<evidence type="ECO:0000313" key="6">
    <source>
        <dbReference type="Proteomes" id="UP000070539"/>
    </source>
</evidence>
<dbReference type="PROSITE" id="PS00892">
    <property type="entry name" value="HIT_1"/>
    <property type="match status" value="1"/>
</dbReference>
<dbReference type="EMBL" id="LRVM01000011">
    <property type="protein sequence ID" value="KXL52017.1"/>
    <property type="molecule type" value="Genomic_DNA"/>
</dbReference>
<dbReference type="InterPro" id="IPR001310">
    <property type="entry name" value="Histidine_triad_HIT"/>
</dbReference>
<dbReference type="Proteomes" id="UP000070539">
    <property type="component" value="Unassembled WGS sequence"/>
</dbReference>
<comment type="caution">
    <text evidence="5">The sequence shown here is derived from an EMBL/GenBank/DDBJ whole genome shotgun (WGS) entry which is preliminary data.</text>
</comment>
<dbReference type="GO" id="GO:0016787">
    <property type="term" value="F:hydrolase activity"/>
    <property type="evidence" value="ECO:0007669"/>
    <property type="project" value="UniProtKB-KW"/>
</dbReference>
<feature type="active site" description="Tele-AMP-histidine intermediate" evidence="1">
    <location>
        <position position="99"/>
    </location>
</feature>
<dbReference type="EC" id="3.-.-.-" evidence="5"/>
<dbReference type="AlphaFoldDB" id="A0A136WBX0"/>
<dbReference type="InterPro" id="IPR036265">
    <property type="entry name" value="HIT-like_sf"/>
</dbReference>